<evidence type="ECO:0000313" key="1">
    <source>
        <dbReference type="EMBL" id="KAJ4724695.1"/>
    </source>
</evidence>
<comment type="caution">
    <text evidence="1">The sequence shown here is derived from an EMBL/GenBank/DDBJ whole genome shotgun (WGS) entry which is preliminary data.</text>
</comment>
<dbReference type="EMBL" id="CM051395">
    <property type="protein sequence ID" value="KAJ4724695.1"/>
    <property type="molecule type" value="Genomic_DNA"/>
</dbReference>
<accession>A0ACC1YQ11</accession>
<keyword evidence="2" id="KW-1185">Reference proteome</keyword>
<name>A0ACC1YQ11_MELAZ</name>
<protein>
    <submittedName>
        <fullName evidence="1">Pollen preferential protein</fullName>
    </submittedName>
</protein>
<sequence length="158" mass="17309">MAGPTLIPSPSLTLRRQPLLPKDGHKKGGKKFGELAGGTTAECAAVCCCCPCTVMNLLVLAVYRVPAGLCKKAWRKQRKRHRILKRKQVGGLLIAPTIGGPNAEEKVAQTEELLVAANSEENEKAAELEKEMWDRFHGAGFWRSPSQKESECENDVVK</sequence>
<gene>
    <name evidence="1" type="ORF">OWV82_003652</name>
</gene>
<dbReference type="Proteomes" id="UP001164539">
    <property type="component" value="Chromosome 2"/>
</dbReference>
<evidence type="ECO:0000313" key="2">
    <source>
        <dbReference type="Proteomes" id="UP001164539"/>
    </source>
</evidence>
<reference evidence="1 2" key="1">
    <citation type="journal article" date="2023" name="Science">
        <title>Complex scaffold remodeling in plant triterpene biosynthesis.</title>
        <authorList>
            <person name="De La Pena R."/>
            <person name="Hodgson H."/>
            <person name="Liu J.C."/>
            <person name="Stephenson M.J."/>
            <person name="Martin A.C."/>
            <person name="Owen C."/>
            <person name="Harkess A."/>
            <person name="Leebens-Mack J."/>
            <person name="Jimenez L.E."/>
            <person name="Osbourn A."/>
            <person name="Sattely E.S."/>
        </authorList>
    </citation>
    <scope>NUCLEOTIDE SEQUENCE [LARGE SCALE GENOMIC DNA]</scope>
    <source>
        <strain evidence="2">cv. JPN11</strain>
        <tissue evidence="1">Leaf</tissue>
    </source>
</reference>
<organism evidence="1 2">
    <name type="scientific">Melia azedarach</name>
    <name type="common">Chinaberry tree</name>
    <dbReference type="NCBI Taxonomy" id="155640"/>
    <lineage>
        <taxon>Eukaryota</taxon>
        <taxon>Viridiplantae</taxon>
        <taxon>Streptophyta</taxon>
        <taxon>Embryophyta</taxon>
        <taxon>Tracheophyta</taxon>
        <taxon>Spermatophyta</taxon>
        <taxon>Magnoliopsida</taxon>
        <taxon>eudicotyledons</taxon>
        <taxon>Gunneridae</taxon>
        <taxon>Pentapetalae</taxon>
        <taxon>rosids</taxon>
        <taxon>malvids</taxon>
        <taxon>Sapindales</taxon>
        <taxon>Meliaceae</taxon>
        <taxon>Melia</taxon>
    </lineage>
</organism>
<proteinExistence type="predicted"/>